<keyword evidence="1 2" id="KW-0812">Transmembrane</keyword>
<evidence type="ECO:0000313" key="4">
    <source>
        <dbReference type="Proteomes" id="UP000002051"/>
    </source>
</evidence>
<accession>G7K5S5</accession>
<sequence>MAAETNANVTSRWICEQMIIHQRSKGIFFHENPFSYAVPVLFIQSSLASILIAILQFLLAPLGQTSFVPQILSKFLKVQNQKSSNYKDEI</sequence>
<reference evidence="3" key="3">
    <citation type="submission" date="2015-04" db="UniProtKB">
        <authorList>
            <consortium name="EnsemblPlants"/>
        </authorList>
    </citation>
    <scope>IDENTIFICATION</scope>
    <source>
        <strain evidence="3">cv. Jemalong A17</strain>
    </source>
</reference>
<keyword evidence="4" id="KW-1185">Reference proteome</keyword>
<gene>
    <name evidence="2" type="ordered locus">MTR_5g074330</name>
</gene>
<keyword evidence="1" id="KW-0472">Membrane</keyword>
<evidence type="ECO:0000313" key="3">
    <source>
        <dbReference type="EnsemblPlants" id="AES98900"/>
    </source>
</evidence>
<reference evidence="2 4" key="1">
    <citation type="journal article" date="2011" name="Nature">
        <title>The Medicago genome provides insight into the evolution of rhizobial symbioses.</title>
        <authorList>
            <person name="Young N.D."/>
            <person name="Debelle F."/>
            <person name="Oldroyd G.E."/>
            <person name="Geurts R."/>
            <person name="Cannon S.B."/>
            <person name="Udvardi M.K."/>
            <person name="Benedito V.A."/>
            <person name="Mayer K.F."/>
            <person name="Gouzy J."/>
            <person name="Schoof H."/>
            <person name="Van de Peer Y."/>
            <person name="Proost S."/>
            <person name="Cook D.R."/>
            <person name="Meyers B.C."/>
            <person name="Spannagl M."/>
            <person name="Cheung F."/>
            <person name="De Mita S."/>
            <person name="Krishnakumar V."/>
            <person name="Gundlach H."/>
            <person name="Zhou S."/>
            <person name="Mudge J."/>
            <person name="Bharti A.K."/>
            <person name="Murray J.D."/>
            <person name="Naoumkina M.A."/>
            <person name="Rosen B."/>
            <person name="Silverstein K.A."/>
            <person name="Tang H."/>
            <person name="Rombauts S."/>
            <person name="Zhao P.X."/>
            <person name="Zhou P."/>
            <person name="Barbe V."/>
            <person name="Bardou P."/>
            <person name="Bechner M."/>
            <person name="Bellec A."/>
            <person name="Berger A."/>
            <person name="Berges H."/>
            <person name="Bidwell S."/>
            <person name="Bisseling T."/>
            <person name="Choisne N."/>
            <person name="Couloux A."/>
            <person name="Denny R."/>
            <person name="Deshpande S."/>
            <person name="Dai X."/>
            <person name="Doyle J.J."/>
            <person name="Dudez A.M."/>
            <person name="Farmer A.D."/>
            <person name="Fouteau S."/>
            <person name="Franken C."/>
            <person name="Gibelin C."/>
            <person name="Gish J."/>
            <person name="Goldstein S."/>
            <person name="Gonzalez A.J."/>
            <person name="Green P.J."/>
            <person name="Hallab A."/>
            <person name="Hartog M."/>
            <person name="Hua A."/>
            <person name="Humphray S.J."/>
            <person name="Jeong D.H."/>
            <person name="Jing Y."/>
            <person name="Jocker A."/>
            <person name="Kenton S.M."/>
            <person name="Kim D.J."/>
            <person name="Klee K."/>
            <person name="Lai H."/>
            <person name="Lang C."/>
            <person name="Lin S."/>
            <person name="Macmil S.L."/>
            <person name="Magdelenat G."/>
            <person name="Matthews L."/>
            <person name="McCorrison J."/>
            <person name="Monaghan E.L."/>
            <person name="Mun J.H."/>
            <person name="Najar F.Z."/>
            <person name="Nicholson C."/>
            <person name="Noirot C."/>
            <person name="O'Bleness M."/>
            <person name="Paule C.R."/>
            <person name="Poulain J."/>
            <person name="Prion F."/>
            <person name="Qin B."/>
            <person name="Qu C."/>
            <person name="Retzel E.F."/>
            <person name="Riddle C."/>
            <person name="Sallet E."/>
            <person name="Samain S."/>
            <person name="Samson N."/>
            <person name="Sanders I."/>
            <person name="Saurat O."/>
            <person name="Scarpelli C."/>
            <person name="Schiex T."/>
            <person name="Segurens B."/>
            <person name="Severin A.J."/>
            <person name="Sherrier D.J."/>
            <person name="Shi R."/>
            <person name="Sims S."/>
            <person name="Singer S.R."/>
            <person name="Sinharoy S."/>
            <person name="Sterck L."/>
            <person name="Viollet A."/>
            <person name="Wang B.B."/>
            <person name="Wang K."/>
            <person name="Wang M."/>
            <person name="Wang X."/>
            <person name="Warfsmann J."/>
            <person name="Weissenbach J."/>
            <person name="White D.D."/>
            <person name="White J.D."/>
            <person name="Wiley G.B."/>
            <person name="Wincker P."/>
            <person name="Xing Y."/>
            <person name="Yang L."/>
            <person name="Yao Z."/>
            <person name="Ying F."/>
            <person name="Zhai J."/>
            <person name="Zhou L."/>
            <person name="Zuber A."/>
            <person name="Denarie J."/>
            <person name="Dixon R.A."/>
            <person name="May G.D."/>
            <person name="Schwartz D.C."/>
            <person name="Rogers J."/>
            <person name="Quetier F."/>
            <person name="Town C.D."/>
            <person name="Roe B.A."/>
        </authorList>
    </citation>
    <scope>NUCLEOTIDE SEQUENCE [LARGE SCALE GENOMIC DNA]</scope>
    <source>
        <strain evidence="2">A17</strain>
        <strain evidence="3 4">cv. Jemalong A17</strain>
    </source>
</reference>
<dbReference type="HOGENOM" id="CLU_2444210_0_0_1"/>
<reference evidence="2 4" key="2">
    <citation type="journal article" date="2014" name="BMC Genomics">
        <title>An improved genome release (version Mt4.0) for the model legume Medicago truncatula.</title>
        <authorList>
            <person name="Tang H."/>
            <person name="Krishnakumar V."/>
            <person name="Bidwell S."/>
            <person name="Rosen B."/>
            <person name="Chan A."/>
            <person name="Zhou S."/>
            <person name="Gentzbittel L."/>
            <person name="Childs K.L."/>
            <person name="Yandell M."/>
            <person name="Gundlach H."/>
            <person name="Mayer K.F."/>
            <person name="Schwartz D.C."/>
            <person name="Town C.D."/>
        </authorList>
    </citation>
    <scope>GENOME REANNOTATION</scope>
    <source>
        <strain evidence="3 4">cv. Jemalong A17</strain>
    </source>
</reference>
<feature type="transmembrane region" description="Helical" evidence="1">
    <location>
        <begin position="36"/>
        <end position="59"/>
    </location>
</feature>
<evidence type="ECO:0000313" key="2">
    <source>
        <dbReference type="EMBL" id="AES98900.1"/>
    </source>
</evidence>
<proteinExistence type="predicted"/>
<dbReference type="PaxDb" id="3880-AES98900"/>
<keyword evidence="1" id="KW-1133">Transmembrane helix</keyword>
<protein>
    <submittedName>
        <fullName evidence="2">Transmembrane protein, putative</fullName>
    </submittedName>
</protein>
<dbReference type="AlphaFoldDB" id="G7K5S5"/>
<organism evidence="2 4">
    <name type="scientific">Medicago truncatula</name>
    <name type="common">Barrel medic</name>
    <name type="synonym">Medicago tribuloides</name>
    <dbReference type="NCBI Taxonomy" id="3880"/>
    <lineage>
        <taxon>Eukaryota</taxon>
        <taxon>Viridiplantae</taxon>
        <taxon>Streptophyta</taxon>
        <taxon>Embryophyta</taxon>
        <taxon>Tracheophyta</taxon>
        <taxon>Spermatophyta</taxon>
        <taxon>Magnoliopsida</taxon>
        <taxon>eudicotyledons</taxon>
        <taxon>Gunneridae</taxon>
        <taxon>Pentapetalae</taxon>
        <taxon>rosids</taxon>
        <taxon>fabids</taxon>
        <taxon>Fabales</taxon>
        <taxon>Fabaceae</taxon>
        <taxon>Papilionoideae</taxon>
        <taxon>50 kb inversion clade</taxon>
        <taxon>NPAAA clade</taxon>
        <taxon>Hologalegina</taxon>
        <taxon>IRL clade</taxon>
        <taxon>Trifolieae</taxon>
        <taxon>Medicago</taxon>
    </lineage>
</organism>
<dbReference type="EMBL" id="CM001221">
    <property type="protein sequence ID" value="AES98900.1"/>
    <property type="molecule type" value="Genomic_DNA"/>
</dbReference>
<name>G7K5S5_MEDTR</name>
<dbReference type="Proteomes" id="UP000002051">
    <property type="component" value="Chromosome 5"/>
</dbReference>
<dbReference type="EnsemblPlants" id="AES98900">
    <property type="protein sequence ID" value="AES98900"/>
    <property type="gene ID" value="MTR_5g074330"/>
</dbReference>
<evidence type="ECO:0000256" key="1">
    <source>
        <dbReference type="SAM" id="Phobius"/>
    </source>
</evidence>